<dbReference type="PANTHER" id="PTHR23507:SF1">
    <property type="entry name" value="FI18259P1-RELATED"/>
    <property type="match status" value="1"/>
</dbReference>
<keyword evidence="3 5" id="KW-1133">Transmembrane helix</keyword>
<dbReference type="GO" id="GO:0022857">
    <property type="term" value="F:transmembrane transporter activity"/>
    <property type="evidence" value="ECO:0007669"/>
    <property type="project" value="InterPro"/>
</dbReference>
<reference evidence="6" key="1">
    <citation type="submission" date="2015-12" db="EMBL/GenBank/DDBJ databases">
        <title>De novo transcriptome assembly of four potential Pierce s Disease insect vectors from Arizona vineyards.</title>
        <authorList>
            <person name="Tassone E.E."/>
        </authorList>
    </citation>
    <scope>NUCLEOTIDE SEQUENCE</scope>
</reference>
<dbReference type="InterPro" id="IPR036259">
    <property type="entry name" value="MFS_trans_sf"/>
</dbReference>
<organism evidence="6">
    <name type="scientific">Clastoptera arizonana</name>
    <name type="common">Arizona spittle bug</name>
    <dbReference type="NCBI Taxonomy" id="38151"/>
    <lineage>
        <taxon>Eukaryota</taxon>
        <taxon>Metazoa</taxon>
        <taxon>Ecdysozoa</taxon>
        <taxon>Arthropoda</taxon>
        <taxon>Hexapoda</taxon>
        <taxon>Insecta</taxon>
        <taxon>Pterygota</taxon>
        <taxon>Neoptera</taxon>
        <taxon>Paraneoptera</taxon>
        <taxon>Hemiptera</taxon>
        <taxon>Auchenorrhyncha</taxon>
        <taxon>Cercopoidea</taxon>
        <taxon>Clastopteridae</taxon>
        <taxon>Clastoptera</taxon>
    </lineage>
</organism>
<dbReference type="AlphaFoldDB" id="A0A1B6CE26"/>
<dbReference type="PANTHER" id="PTHR23507">
    <property type="entry name" value="ZGC:174356"/>
    <property type="match status" value="1"/>
</dbReference>
<evidence type="ECO:0000256" key="5">
    <source>
        <dbReference type="SAM" id="Phobius"/>
    </source>
</evidence>
<feature type="transmembrane region" description="Helical" evidence="5">
    <location>
        <begin position="252"/>
        <end position="276"/>
    </location>
</feature>
<proteinExistence type="predicted"/>
<feature type="transmembrane region" description="Helical" evidence="5">
    <location>
        <begin position="161"/>
        <end position="183"/>
    </location>
</feature>
<dbReference type="Pfam" id="PF07690">
    <property type="entry name" value="MFS_1"/>
    <property type="match status" value="1"/>
</dbReference>
<feature type="transmembrane region" description="Helical" evidence="5">
    <location>
        <begin position="288"/>
        <end position="310"/>
    </location>
</feature>
<dbReference type="SUPFAM" id="SSF103473">
    <property type="entry name" value="MFS general substrate transporter"/>
    <property type="match status" value="1"/>
</dbReference>
<comment type="subcellular location">
    <subcellularLocation>
        <location evidence="1">Membrane</location>
        <topology evidence="1">Multi-pass membrane protein</topology>
    </subcellularLocation>
</comment>
<evidence type="ECO:0000256" key="1">
    <source>
        <dbReference type="ARBA" id="ARBA00004141"/>
    </source>
</evidence>
<evidence type="ECO:0000313" key="6">
    <source>
        <dbReference type="EMBL" id="JAS11635.1"/>
    </source>
</evidence>
<name>A0A1B6CE26_9HEMI</name>
<gene>
    <name evidence="6" type="ORF">g.3664</name>
</gene>
<feature type="transmembrane region" description="Helical" evidence="5">
    <location>
        <begin position="411"/>
        <end position="433"/>
    </location>
</feature>
<feature type="transmembrane region" description="Helical" evidence="5">
    <location>
        <begin position="378"/>
        <end position="399"/>
    </location>
</feature>
<feature type="non-terminal residue" evidence="6">
    <location>
        <position position="1"/>
    </location>
</feature>
<dbReference type="EMBL" id="GEDC01025663">
    <property type="protein sequence ID" value="JAS11635.1"/>
    <property type="molecule type" value="Transcribed_RNA"/>
</dbReference>
<evidence type="ECO:0000256" key="3">
    <source>
        <dbReference type="ARBA" id="ARBA00022989"/>
    </source>
</evidence>
<dbReference type="Gene3D" id="1.20.1250.20">
    <property type="entry name" value="MFS general substrate transporter like domains"/>
    <property type="match status" value="1"/>
</dbReference>
<dbReference type="GO" id="GO:0016020">
    <property type="term" value="C:membrane"/>
    <property type="evidence" value="ECO:0007669"/>
    <property type="project" value="UniProtKB-SubCell"/>
</dbReference>
<keyword evidence="2 5" id="KW-0812">Transmembrane</keyword>
<evidence type="ECO:0000256" key="4">
    <source>
        <dbReference type="ARBA" id="ARBA00023136"/>
    </source>
</evidence>
<evidence type="ECO:0000256" key="2">
    <source>
        <dbReference type="ARBA" id="ARBA00022692"/>
    </source>
</evidence>
<feature type="transmembrane region" description="Helical" evidence="5">
    <location>
        <begin position="128"/>
        <end position="149"/>
    </location>
</feature>
<keyword evidence="4 5" id="KW-0472">Membrane</keyword>
<evidence type="ECO:0008006" key="7">
    <source>
        <dbReference type="Google" id="ProtNLM"/>
    </source>
</evidence>
<feature type="transmembrane region" description="Helical" evidence="5">
    <location>
        <begin position="67"/>
        <end position="83"/>
    </location>
</feature>
<protein>
    <recommendedName>
        <fullName evidence="7">Major facilitator superfamily (MFS) profile domain-containing protein</fullName>
    </recommendedName>
</protein>
<accession>A0A1B6CE26</accession>
<dbReference type="InterPro" id="IPR011701">
    <property type="entry name" value="MFS"/>
</dbReference>
<feature type="transmembrane region" description="Helical" evidence="5">
    <location>
        <begin position="95"/>
        <end position="116"/>
    </location>
</feature>
<sequence length="450" mass="49761">SSLFKYITVEPTLCMYFFANAVSGVCGQNLLLQKSCYPGALPGVKDLCPDEISAQRNVTYIGAWNKLLHWSLPLVVVVFGGVWSDVSGKRRRPLIVLPVLGQIVSDLVLTANVYFWSWSPLVAGLAEGAITGMTGARVCFQLGFICYLTDVTTTENRTFRIGVAVAGFFVSTSVGTALSGWLFVNFGFYGAFLTAVFLNTLGMCFIFVFVKNPEIVAEKTNSSGQNLFNVFKVWETLKGVFRRRDGHKRMMLLFMMLAAPLTEGTLAGEYSVLYLFVRYLFHWDLKMFGFYAAYKMVVVLLGTMITLGIFSRLLRFPDTLIGIMAALTQLASNLGNAFASHPYEMIIYPVVDFMHGTSITASMSLASKSIETTEIGGVTGVMSAIRALVPVVLVPSYNLVYNNTVHFFPGYFFILSASMAVLLFLIFSTLYIIERKEGSTPTIVEQCTRL</sequence>
<feature type="transmembrane region" description="Helical" evidence="5">
    <location>
        <begin position="189"/>
        <end position="210"/>
    </location>
</feature>